<dbReference type="EMBL" id="JBBNAF010000009">
    <property type="protein sequence ID" value="KAK9114792.1"/>
    <property type="molecule type" value="Genomic_DNA"/>
</dbReference>
<dbReference type="GO" id="GO:0006888">
    <property type="term" value="P:endoplasmic reticulum to Golgi vesicle-mediated transport"/>
    <property type="evidence" value="ECO:0007669"/>
    <property type="project" value="TreeGrafter"/>
</dbReference>
<dbReference type="InterPro" id="IPR036322">
    <property type="entry name" value="WD40_repeat_dom_sf"/>
</dbReference>
<dbReference type="GO" id="GO:0005789">
    <property type="term" value="C:endoplasmic reticulum membrane"/>
    <property type="evidence" value="ECO:0007669"/>
    <property type="project" value="UniProtKB-SubCell"/>
</dbReference>
<evidence type="ECO:0000256" key="1">
    <source>
        <dbReference type="ARBA" id="ARBA00004389"/>
    </source>
</evidence>
<dbReference type="GO" id="GO:0003400">
    <property type="term" value="P:regulation of COPII vesicle coating"/>
    <property type="evidence" value="ECO:0007669"/>
    <property type="project" value="TreeGrafter"/>
</dbReference>
<keyword evidence="3 11" id="KW-0853">WD repeat</keyword>
<feature type="transmembrane region" description="Helical" evidence="13">
    <location>
        <begin position="364"/>
        <end position="382"/>
    </location>
</feature>
<evidence type="ECO:0000256" key="3">
    <source>
        <dbReference type="ARBA" id="ARBA00022574"/>
    </source>
</evidence>
<feature type="domain" description="Anaphase-promoting complex subunit 4-like WD40" evidence="14">
    <location>
        <begin position="293"/>
        <end position="366"/>
    </location>
</feature>
<keyword evidence="2" id="KW-0813">Transport</keyword>
<dbReference type="GO" id="GO:0015031">
    <property type="term" value="P:protein transport"/>
    <property type="evidence" value="ECO:0007669"/>
    <property type="project" value="UniProtKB-KW"/>
</dbReference>
<dbReference type="PANTHER" id="PTHR23284:SF0">
    <property type="entry name" value="PROLACTIN REGULATORY ELEMENT-BINDING PROTEIN"/>
    <property type="match status" value="1"/>
</dbReference>
<keyword evidence="8" id="KW-0653">Protein transport</keyword>
<dbReference type="Proteomes" id="UP001420932">
    <property type="component" value="Unassembled WGS sequence"/>
</dbReference>
<evidence type="ECO:0000256" key="8">
    <source>
        <dbReference type="ARBA" id="ARBA00022927"/>
    </source>
</evidence>
<organism evidence="15 16">
    <name type="scientific">Stephania yunnanensis</name>
    <dbReference type="NCBI Taxonomy" id="152371"/>
    <lineage>
        <taxon>Eukaryota</taxon>
        <taxon>Viridiplantae</taxon>
        <taxon>Streptophyta</taxon>
        <taxon>Embryophyta</taxon>
        <taxon>Tracheophyta</taxon>
        <taxon>Spermatophyta</taxon>
        <taxon>Magnoliopsida</taxon>
        <taxon>Ranunculales</taxon>
        <taxon>Menispermaceae</taxon>
        <taxon>Menispermoideae</taxon>
        <taxon>Cissampelideae</taxon>
        <taxon>Stephania</taxon>
    </lineage>
</organism>
<sequence length="390" mass="42564">MAKKMKKTESQCSQKYGVPIYGASWVPSQALNLESTSEEETESTQQPQPTRPSLLVFCGGGGEGRNGIPNSLLISQFDFASNALSPNPVVKVGTNDDLPYRMAVHPGGEGLICSFPKSCRWFEWDDQKSTETPQLGLKSSEKVLTQLEGVGQQLAMTFNNDGSILAVGGEDGHLRVFKWPNMDIILDESDSHSTVKDLSFSSDGKLLVSLGSGGPPRVWDVESSKVVASLSKENDEIFGLCRFSQTANNGQILYITATQGQGGNIVYWDTKSWKRIGSKQIVRDRITAFNVSSDGELLAFGTNEGDIVIVKSSNMRVHAMVKKAHLVVVTSMMFSPDSRSLVSASLDSSARVTQIEDAQVHNGMSTWVILFFVLLVILAYFLQTKGAFYP</sequence>
<keyword evidence="10 13" id="KW-0472">Membrane</keyword>
<evidence type="ECO:0000256" key="6">
    <source>
        <dbReference type="ARBA" id="ARBA00022824"/>
    </source>
</evidence>
<keyword evidence="6" id="KW-0256">Endoplasmic reticulum</keyword>
<keyword evidence="4 13" id="KW-0812">Transmembrane</keyword>
<feature type="domain" description="Anaphase-promoting complex subunit 4-like WD40" evidence="14">
    <location>
        <begin position="156"/>
        <end position="237"/>
    </location>
</feature>
<dbReference type="SUPFAM" id="SSF50978">
    <property type="entry name" value="WD40 repeat-like"/>
    <property type="match status" value="1"/>
</dbReference>
<feature type="repeat" description="WD" evidence="11">
    <location>
        <begin position="188"/>
        <end position="229"/>
    </location>
</feature>
<evidence type="ECO:0000256" key="2">
    <source>
        <dbReference type="ARBA" id="ARBA00022448"/>
    </source>
</evidence>
<evidence type="ECO:0000256" key="5">
    <source>
        <dbReference type="ARBA" id="ARBA00022737"/>
    </source>
</evidence>
<dbReference type="PANTHER" id="PTHR23284">
    <property type="entry name" value="PROLACTIN REGULATORY ELEMENT BINDING PROTEIN"/>
    <property type="match status" value="1"/>
</dbReference>
<dbReference type="GO" id="GO:0005085">
    <property type="term" value="F:guanyl-nucleotide exchange factor activity"/>
    <property type="evidence" value="ECO:0007669"/>
    <property type="project" value="InterPro"/>
</dbReference>
<dbReference type="InterPro" id="IPR045260">
    <property type="entry name" value="Sec12-like"/>
</dbReference>
<dbReference type="AlphaFoldDB" id="A0AAP0IG99"/>
<dbReference type="InterPro" id="IPR015943">
    <property type="entry name" value="WD40/YVTN_repeat-like_dom_sf"/>
</dbReference>
<evidence type="ECO:0000313" key="16">
    <source>
        <dbReference type="Proteomes" id="UP001420932"/>
    </source>
</evidence>
<evidence type="ECO:0000313" key="15">
    <source>
        <dbReference type="EMBL" id="KAK9114792.1"/>
    </source>
</evidence>
<keyword evidence="16" id="KW-1185">Reference proteome</keyword>
<evidence type="ECO:0000256" key="13">
    <source>
        <dbReference type="SAM" id="Phobius"/>
    </source>
</evidence>
<evidence type="ECO:0000256" key="12">
    <source>
        <dbReference type="SAM" id="MobiDB-lite"/>
    </source>
</evidence>
<keyword evidence="5" id="KW-0677">Repeat</keyword>
<evidence type="ECO:0000256" key="7">
    <source>
        <dbReference type="ARBA" id="ARBA00022892"/>
    </source>
</evidence>
<protein>
    <recommendedName>
        <fullName evidence="14">Anaphase-promoting complex subunit 4-like WD40 domain-containing protein</fullName>
    </recommendedName>
</protein>
<evidence type="ECO:0000256" key="9">
    <source>
        <dbReference type="ARBA" id="ARBA00022989"/>
    </source>
</evidence>
<dbReference type="Gene3D" id="2.130.10.10">
    <property type="entry name" value="YVTN repeat-like/Quinoprotein amine dehydrogenase"/>
    <property type="match status" value="1"/>
</dbReference>
<comment type="subcellular location">
    <subcellularLocation>
        <location evidence="1">Endoplasmic reticulum membrane</location>
        <topology evidence="1">Single-pass membrane protein</topology>
    </subcellularLocation>
</comment>
<feature type="region of interest" description="Disordered" evidence="12">
    <location>
        <begin position="33"/>
        <end position="53"/>
    </location>
</feature>
<proteinExistence type="predicted"/>
<evidence type="ECO:0000256" key="11">
    <source>
        <dbReference type="PROSITE-ProRule" id="PRU00221"/>
    </source>
</evidence>
<accession>A0AAP0IG99</accession>
<dbReference type="FunFam" id="2.130.10.10:FF:000612">
    <property type="entry name" value="SEC12-like protein 2"/>
    <property type="match status" value="1"/>
</dbReference>
<gene>
    <name evidence="15" type="ORF">Syun_021589</name>
</gene>
<comment type="caution">
    <text evidence="15">The sequence shown here is derived from an EMBL/GenBank/DDBJ whole genome shotgun (WGS) entry which is preliminary data.</text>
</comment>
<dbReference type="Pfam" id="PF12894">
    <property type="entry name" value="ANAPC4_WD40"/>
    <property type="match status" value="2"/>
</dbReference>
<evidence type="ECO:0000256" key="4">
    <source>
        <dbReference type="ARBA" id="ARBA00022692"/>
    </source>
</evidence>
<dbReference type="PROSITE" id="PS50082">
    <property type="entry name" value="WD_REPEATS_2"/>
    <property type="match status" value="1"/>
</dbReference>
<dbReference type="SMART" id="SM00320">
    <property type="entry name" value="WD40"/>
    <property type="match status" value="4"/>
</dbReference>
<feature type="compositionally biased region" description="Low complexity" evidence="12">
    <location>
        <begin position="43"/>
        <end position="53"/>
    </location>
</feature>
<reference evidence="15 16" key="1">
    <citation type="submission" date="2024-01" db="EMBL/GenBank/DDBJ databases">
        <title>Genome assemblies of Stephania.</title>
        <authorList>
            <person name="Yang L."/>
        </authorList>
    </citation>
    <scope>NUCLEOTIDE SEQUENCE [LARGE SCALE GENOMIC DNA]</scope>
    <source>
        <strain evidence="15">YNDBR</strain>
        <tissue evidence="15">Leaf</tissue>
    </source>
</reference>
<keyword evidence="7" id="KW-0931">ER-Golgi transport</keyword>
<name>A0AAP0IG99_9MAGN</name>
<dbReference type="InterPro" id="IPR024977">
    <property type="entry name" value="Apc4-like_WD40_dom"/>
</dbReference>
<keyword evidence="9 13" id="KW-1133">Transmembrane helix</keyword>
<evidence type="ECO:0000259" key="14">
    <source>
        <dbReference type="Pfam" id="PF12894"/>
    </source>
</evidence>
<evidence type="ECO:0000256" key="10">
    <source>
        <dbReference type="ARBA" id="ARBA00023136"/>
    </source>
</evidence>
<dbReference type="InterPro" id="IPR001680">
    <property type="entry name" value="WD40_rpt"/>
</dbReference>